<reference evidence="2 3" key="1">
    <citation type="submission" date="2019-03" db="EMBL/GenBank/DDBJ databases">
        <title>First draft genome of Liparis tanakae, snailfish: a comprehensive survey of snailfish specific genes.</title>
        <authorList>
            <person name="Kim W."/>
            <person name="Song I."/>
            <person name="Jeong J.-H."/>
            <person name="Kim D."/>
            <person name="Kim S."/>
            <person name="Ryu S."/>
            <person name="Song J.Y."/>
            <person name="Lee S.K."/>
        </authorList>
    </citation>
    <scope>NUCLEOTIDE SEQUENCE [LARGE SCALE GENOMIC DNA]</scope>
    <source>
        <tissue evidence="2">Muscle</tissue>
    </source>
</reference>
<organism evidence="2 3">
    <name type="scientific">Liparis tanakae</name>
    <name type="common">Tanaka's snailfish</name>
    <dbReference type="NCBI Taxonomy" id="230148"/>
    <lineage>
        <taxon>Eukaryota</taxon>
        <taxon>Metazoa</taxon>
        <taxon>Chordata</taxon>
        <taxon>Craniata</taxon>
        <taxon>Vertebrata</taxon>
        <taxon>Euteleostomi</taxon>
        <taxon>Actinopterygii</taxon>
        <taxon>Neopterygii</taxon>
        <taxon>Teleostei</taxon>
        <taxon>Neoteleostei</taxon>
        <taxon>Acanthomorphata</taxon>
        <taxon>Eupercaria</taxon>
        <taxon>Perciformes</taxon>
        <taxon>Cottioidei</taxon>
        <taxon>Cottales</taxon>
        <taxon>Liparidae</taxon>
        <taxon>Liparis</taxon>
    </lineage>
</organism>
<comment type="caution">
    <text evidence="2">The sequence shown here is derived from an EMBL/GenBank/DDBJ whole genome shotgun (WGS) entry which is preliminary data.</text>
</comment>
<dbReference type="EMBL" id="SRLO01003532">
    <property type="protein sequence ID" value="TNN31369.1"/>
    <property type="molecule type" value="Genomic_DNA"/>
</dbReference>
<name>A0A4Z2ERF6_9TELE</name>
<dbReference type="Proteomes" id="UP000314294">
    <property type="component" value="Unassembled WGS sequence"/>
</dbReference>
<proteinExistence type="predicted"/>
<feature type="region of interest" description="Disordered" evidence="1">
    <location>
        <begin position="80"/>
        <end position="102"/>
    </location>
</feature>
<evidence type="ECO:0000313" key="3">
    <source>
        <dbReference type="Proteomes" id="UP000314294"/>
    </source>
</evidence>
<keyword evidence="3" id="KW-1185">Reference proteome</keyword>
<dbReference type="AlphaFoldDB" id="A0A4Z2ERF6"/>
<accession>A0A4Z2ERF6</accession>
<protein>
    <submittedName>
        <fullName evidence="2">Uncharacterized protein</fullName>
    </submittedName>
</protein>
<sequence>MRRIPERRADPPEEKSSAAAVKLERLAERDFRARNKEYDFHFPSRCGAVAADQNLVTSTVGLGRVTDGLHTVLRTRTTCKRTRARTPATAAQNRPVAPNPAE</sequence>
<gene>
    <name evidence="2" type="ORF">EYF80_058479</name>
</gene>
<feature type="region of interest" description="Disordered" evidence="1">
    <location>
        <begin position="1"/>
        <end position="20"/>
    </location>
</feature>
<evidence type="ECO:0000313" key="2">
    <source>
        <dbReference type="EMBL" id="TNN31369.1"/>
    </source>
</evidence>
<feature type="compositionally biased region" description="Low complexity" evidence="1">
    <location>
        <begin position="85"/>
        <end position="94"/>
    </location>
</feature>
<evidence type="ECO:0000256" key="1">
    <source>
        <dbReference type="SAM" id="MobiDB-lite"/>
    </source>
</evidence>